<geneLocation type="plasmid" evidence="1 2">
    <name>pTHECO01</name>
</geneLocation>
<keyword evidence="1" id="KW-0614">Plasmid</keyword>
<organism evidence="1 2">
    <name type="scientific">Thermobacillus composti (strain DSM 18247 / JCM 13945 / KWC4)</name>
    <dbReference type="NCBI Taxonomy" id="717605"/>
    <lineage>
        <taxon>Bacteria</taxon>
        <taxon>Bacillati</taxon>
        <taxon>Bacillota</taxon>
        <taxon>Bacilli</taxon>
        <taxon>Bacillales</taxon>
        <taxon>Paenibacillaceae</taxon>
        <taxon>Thermobacillus</taxon>
    </lineage>
</organism>
<dbReference type="KEGG" id="tco:Theco_4073"/>
<dbReference type="eggNOG" id="ENOG5033E77">
    <property type="taxonomic scope" value="Bacteria"/>
</dbReference>
<dbReference type="AlphaFoldDB" id="L0EIJ2"/>
<dbReference type="EMBL" id="CP003256">
    <property type="protein sequence ID" value="AGA60073.1"/>
    <property type="molecule type" value="Genomic_DNA"/>
</dbReference>
<gene>
    <name evidence="1" type="ordered locus">Theco_4073</name>
</gene>
<reference evidence="2" key="1">
    <citation type="submission" date="2012-01" db="EMBL/GenBank/DDBJ databases">
        <title>Complete sequence of plasmid of Thermobacillus composti KWC4.</title>
        <authorList>
            <person name="Lucas S."/>
            <person name="Han J."/>
            <person name="Lapidus A."/>
            <person name="Cheng J.-F."/>
            <person name="Goodwin L."/>
            <person name="Pitluck S."/>
            <person name="Peters L."/>
            <person name="Ovchinnikova G."/>
            <person name="Teshima H."/>
            <person name="Detter J.C."/>
            <person name="Han C."/>
            <person name="Tapia R."/>
            <person name="Land M."/>
            <person name="Hauser L."/>
            <person name="Kyrpides N."/>
            <person name="Ivanova N."/>
            <person name="Pagani I."/>
            <person name="Anderson I."/>
            <person name="Woyke T."/>
        </authorList>
    </citation>
    <scope>NUCLEOTIDE SEQUENCE [LARGE SCALE GENOMIC DNA]</scope>
    <source>
        <strain evidence="2">DSM 18247 / JCM 13945 / KWC4</strain>
        <plasmid evidence="2">Plasmid pTHECO01</plasmid>
    </source>
</reference>
<protein>
    <submittedName>
        <fullName evidence="1">Uncharacterized protein</fullName>
    </submittedName>
</protein>
<proteinExistence type="predicted"/>
<name>L0EIJ2_THECK</name>
<dbReference type="HOGENOM" id="CLU_1748791_0_0_9"/>
<dbReference type="Proteomes" id="UP000010795">
    <property type="component" value="Plasmid pTHECO01"/>
</dbReference>
<accession>L0EIJ2</accession>
<evidence type="ECO:0000313" key="1">
    <source>
        <dbReference type="EMBL" id="AGA60073.1"/>
    </source>
</evidence>
<sequence>MKVVTEKIFKKFKKVIDTRDINHMDKQLYNYLHLHAGFIAHYDSYGFKETYSDKGFLDFIEHFEQCYYLCYGEYGDFNRELKEYVLQHAEQIRAEFAYKAQQHELKQLQKLAAKHGKMISDVARSEEKDMTPALVPMSLATNGQLEFAL</sequence>
<keyword evidence="2" id="KW-1185">Reference proteome</keyword>
<evidence type="ECO:0000313" key="2">
    <source>
        <dbReference type="Proteomes" id="UP000010795"/>
    </source>
</evidence>